<gene>
    <name evidence="1" type="ORF">NPIL_321681</name>
</gene>
<proteinExistence type="predicted"/>
<dbReference type="Proteomes" id="UP000887013">
    <property type="component" value="Unassembled WGS sequence"/>
</dbReference>
<organism evidence="1 2">
    <name type="scientific">Nephila pilipes</name>
    <name type="common">Giant wood spider</name>
    <name type="synonym">Nephila maculata</name>
    <dbReference type="NCBI Taxonomy" id="299642"/>
    <lineage>
        <taxon>Eukaryota</taxon>
        <taxon>Metazoa</taxon>
        <taxon>Ecdysozoa</taxon>
        <taxon>Arthropoda</taxon>
        <taxon>Chelicerata</taxon>
        <taxon>Arachnida</taxon>
        <taxon>Araneae</taxon>
        <taxon>Araneomorphae</taxon>
        <taxon>Entelegynae</taxon>
        <taxon>Araneoidea</taxon>
        <taxon>Nephilidae</taxon>
        <taxon>Nephila</taxon>
    </lineage>
</organism>
<dbReference type="EMBL" id="BMAW01070137">
    <property type="protein sequence ID" value="GFT71951.1"/>
    <property type="molecule type" value="Genomic_DNA"/>
</dbReference>
<feature type="non-terminal residue" evidence="1">
    <location>
        <position position="1"/>
    </location>
</feature>
<evidence type="ECO:0000313" key="1">
    <source>
        <dbReference type="EMBL" id="GFT71951.1"/>
    </source>
</evidence>
<sequence>RTRYLIHFKLYDQNVDLAHLDATRYNQLKKGIENAILMGKVLLNITECCHCGQLVEDNYRKNNAGWYLRTLSIYDLKRASRSLVESLTSSLCKKKWDWIKLSHFLKL</sequence>
<keyword evidence="2" id="KW-1185">Reference proteome</keyword>
<protein>
    <submittedName>
        <fullName evidence="1">Uncharacterized protein</fullName>
    </submittedName>
</protein>
<reference evidence="1" key="1">
    <citation type="submission" date="2020-08" db="EMBL/GenBank/DDBJ databases">
        <title>Multicomponent nature underlies the extraordinary mechanical properties of spider dragline silk.</title>
        <authorList>
            <person name="Kono N."/>
            <person name="Nakamura H."/>
            <person name="Mori M."/>
            <person name="Yoshida Y."/>
            <person name="Ohtoshi R."/>
            <person name="Malay A.D."/>
            <person name="Moran D.A.P."/>
            <person name="Tomita M."/>
            <person name="Numata K."/>
            <person name="Arakawa K."/>
        </authorList>
    </citation>
    <scope>NUCLEOTIDE SEQUENCE</scope>
</reference>
<name>A0A8X6U1Z8_NEPPI</name>
<dbReference type="AlphaFoldDB" id="A0A8X6U1Z8"/>
<comment type="caution">
    <text evidence="1">The sequence shown here is derived from an EMBL/GenBank/DDBJ whole genome shotgun (WGS) entry which is preliminary data.</text>
</comment>
<evidence type="ECO:0000313" key="2">
    <source>
        <dbReference type="Proteomes" id="UP000887013"/>
    </source>
</evidence>
<accession>A0A8X6U1Z8</accession>